<feature type="region of interest" description="Disordered" evidence="1">
    <location>
        <begin position="66"/>
        <end position="91"/>
    </location>
</feature>
<gene>
    <name evidence="2" type="ORF">RclHR1_01450021</name>
</gene>
<protein>
    <submittedName>
        <fullName evidence="2">Uncharacterized protein</fullName>
    </submittedName>
</protein>
<organism evidence="2 3">
    <name type="scientific">Rhizophagus clarus</name>
    <dbReference type="NCBI Taxonomy" id="94130"/>
    <lineage>
        <taxon>Eukaryota</taxon>
        <taxon>Fungi</taxon>
        <taxon>Fungi incertae sedis</taxon>
        <taxon>Mucoromycota</taxon>
        <taxon>Glomeromycotina</taxon>
        <taxon>Glomeromycetes</taxon>
        <taxon>Glomerales</taxon>
        <taxon>Glomeraceae</taxon>
        <taxon>Rhizophagus</taxon>
    </lineage>
</organism>
<evidence type="ECO:0000313" key="2">
    <source>
        <dbReference type="EMBL" id="GBB87993.1"/>
    </source>
</evidence>
<feature type="compositionally biased region" description="Polar residues" evidence="1">
    <location>
        <begin position="77"/>
        <end position="91"/>
    </location>
</feature>
<accession>A0A2Z6QCW3</accession>
<proteinExistence type="predicted"/>
<keyword evidence="3" id="KW-1185">Reference proteome</keyword>
<feature type="region of interest" description="Disordered" evidence="1">
    <location>
        <begin position="1"/>
        <end position="40"/>
    </location>
</feature>
<name>A0A2Z6QCW3_9GLOM</name>
<dbReference type="Proteomes" id="UP000247702">
    <property type="component" value="Unassembled WGS sequence"/>
</dbReference>
<dbReference type="AlphaFoldDB" id="A0A2Z6QCW3"/>
<evidence type="ECO:0000313" key="3">
    <source>
        <dbReference type="Proteomes" id="UP000247702"/>
    </source>
</evidence>
<sequence length="91" mass="10123">MTRSPPTFSDSETIGDTNPEGDTTIQDQRQTSEFGSGNTSNLIAHLRDKYNTSKDNYSEYLDEREKFEASPTRHHATNYSHTSISAPPSGP</sequence>
<comment type="caution">
    <text evidence="2">The sequence shown here is derived from an EMBL/GenBank/DDBJ whole genome shotgun (WGS) entry which is preliminary data.</text>
</comment>
<dbReference type="EMBL" id="BEXD01000502">
    <property type="protein sequence ID" value="GBB87993.1"/>
    <property type="molecule type" value="Genomic_DNA"/>
</dbReference>
<reference evidence="2 3" key="1">
    <citation type="submission" date="2017-11" db="EMBL/GenBank/DDBJ databases">
        <title>The genome of Rhizophagus clarus HR1 reveals common genetic basis of auxotrophy among arbuscular mycorrhizal fungi.</title>
        <authorList>
            <person name="Kobayashi Y."/>
        </authorList>
    </citation>
    <scope>NUCLEOTIDE SEQUENCE [LARGE SCALE GENOMIC DNA]</scope>
    <source>
        <strain evidence="2 3">HR1</strain>
    </source>
</reference>
<evidence type="ECO:0000256" key="1">
    <source>
        <dbReference type="SAM" id="MobiDB-lite"/>
    </source>
</evidence>